<gene>
    <name evidence="4" type="ORF">DPMN_042631</name>
</gene>
<comment type="similarity">
    <text evidence="1">Belongs to the peptidase C78 family.</text>
</comment>
<feature type="domain" description="UFSP1/2/DUB catalytic" evidence="3">
    <location>
        <begin position="26"/>
        <end position="153"/>
    </location>
</feature>
<evidence type="ECO:0000313" key="4">
    <source>
        <dbReference type="EMBL" id="KAH3736071.1"/>
    </source>
</evidence>
<dbReference type="InterPro" id="IPR012462">
    <property type="entry name" value="UFSP1/2_DUB_cat"/>
</dbReference>
<name>A0A9D4D1B8_DREPO</name>
<evidence type="ECO:0000256" key="2">
    <source>
        <dbReference type="ARBA" id="ARBA00022801"/>
    </source>
</evidence>
<dbReference type="Gene3D" id="3.90.70.130">
    <property type="match status" value="1"/>
</dbReference>
<dbReference type="Pfam" id="PF07910">
    <property type="entry name" value="Peptidase_C78"/>
    <property type="match status" value="1"/>
</dbReference>
<evidence type="ECO:0000259" key="3">
    <source>
        <dbReference type="Pfam" id="PF07910"/>
    </source>
</evidence>
<reference evidence="4" key="2">
    <citation type="submission" date="2020-11" db="EMBL/GenBank/DDBJ databases">
        <authorList>
            <person name="McCartney M.A."/>
            <person name="Auch B."/>
            <person name="Kono T."/>
            <person name="Mallez S."/>
            <person name="Becker A."/>
            <person name="Gohl D.M."/>
            <person name="Silverstein K.A.T."/>
            <person name="Koren S."/>
            <person name="Bechman K.B."/>
            <person name="Herman A."/>
            <person name="Abrahante J.E."/>
            <person name="Garbe J."/>
        </authorList>
    </citation>
    <scope>NUCLEOTIDE SEQUENCE</scope>
    <source>
        <strain evidence="4">Duluth1</strain>
        <tissue evidence="4">Whole animal</tissue>
    </source>
</reference>
<protein>
    <recommendedName>
        <fullName evidence="3">UFSP1/2/DUB catalytic domain-containing protein</fullName>
    </recommendedName>
</protein>
<dbReference type="PANTHER" id="PTHR48153:SF3">
    <property type="entry name" value="INACTIVE UFM1-SPECIFIC PROTEASE 1"/>
    <property type="match status" value="1"/>
</dbReference>
<evidence type="ECO:0000313" key="5">
    <source>
        <dbReference type="Proteomes" id="UP000828390"/>
    </source>
</evidence>
<dbReference type="AlphaFoldDB" id="A0A9D4D1B8"/>
<dbReference type="GO" id="GO:0071567">
    <property type="term" value="F:deUFMylase activity"/>
    <property type="evidence" value="ECO:0007669"/>
    <property type="project" value="TreeGrafter"/>
</dbReference>
<keyword evidence="5" id="KW-1185">Reference proteome</keyword>
<reference evidence="4" key="1">
    <citation type="journal article" date="2019" name="bioRxiv">
        <title>The Genome of the Zebra Mussel, Dreissena polymorpha: A Resource for Invasive Species Research.</title>
        <authorList>
            <person name="McCartney M.A."/>
            <person name="Auch B."/>
            <person name="Kono T."/>
            <person name="Mallez S."/>
            <person name="Zhang Y."/>
            <person name="Obille A."/>
            <person name="Becker A."/>
            <person name="Abrahante J.E."/>
            <person name="Garbe J."/>
            <person name="Badalamenti J.P."/>
            <person name="Herman A."/>
            <person name="Mangelson H."/>
            <person name="Liachko I."/>
            <person name="Sullivan S."/>
            <person name="Sone E.D."/>
            <person name="Koren S."/>
            <person name="Silverstein K.A.T."/>
            <person name="Beckman K.B."/>
            <person name="Gohl D.M."/>
        </authorList>
    </citation>
    <scope>NUCLEOTIDE SEQUENCE</scope>
    <source>
        <strain evidence="4">Duluth1</strain>
        <tissue evidence="4">Whole animal</tissue>
    </source>
</reference>
<dbReference type="PANTHER" id="PTHR48153">
    <property type="entry name" value="UFM1-SPECIFIC PROTEASE 2"/>
    <property type="match status" value="1"/>
</dbReference>
<evidence type="ECO:0000256" key="1">
    <source>
        <dbReference type="ARBA" id="ARBA00008552"/>
    </source>
</evidence>
<comment type="caution">
    <text evidence="4">The sequence shown here is derived from an EMBL/GenBank/DDBJ whole genome shotgun (WGS) entry which is preliminary data.</text>
</comment>
<keyword evidence="2" id="KW-0378">Hydrolase</keyword>
<sequence>MAAPIEVNNEIFSTVVHTDLENKGNNCHFIKGHYDYIHYGCNMFDDRGWGCGYRTLQTLCSWVKQQRTSTGQAAREVPSILDIQQALVTMGDKPARFLNSREWIGSFEVCLCLDYFYDVPCKIIHINSGSELPQYLNEIAEHFKQFGSPIMMGK</sequence>
<accession>A0A9D4D1B8</accession>
<proteinExistence type="inferred from homology"/>
<organism evidence="4 5">
    <name type="scientific">Dreissena polymorpha</name>
    <name type="common">Zebra mussel</name>
    <name type="synonym">Mytilus polymorpha</name>
    <dbReference type="NCBI Taxonomy" id="45954"/>
    <lineage>
        <taxon>Eukaryota</taxon>
        <taxon>Metazoa</taxon>
        <taxon>Spiralia</taxon>
        <taxon>Lophotrochozoa</taxon>
        <taxon>Mollusca</taxon>
        <taxon>Bivalvia</taxon>
        <taxon>Autobranchia</taxon>
        <taxon>Heteroconchia</taxon>
        <taxon>Euheterodonta</taxon>
        <taxon>Imparidentia</taxon>
        <taxon>Neoheterodontei</taxon>
        <taxon>Myida</taxon>
        <taxon>Dreissenoidea</taxon>
        <taxon>Dreissenidae</taxon>
        <taxon>Dreissena</taxon>
    </lineage>
</organism>
<dbReference type="Proteomes" id="UP000828390">
    <property type="component" value="Unassembled WGS sequence"/>
</dbReference>
<dbReference type="EMBL" id="JAIWYP010000011">
    <property type="protein sequence ID" value="KAH3736071.1"/>
    <property type="molecule type" value="Genomic_DNA"/>
</dbReference>